<dbReference type="Pfam" id="PF13765">
    <property type="entry name" value="PRY"/>
    <property type="match status" value="1"/>
</dbReference>
<dbReference type="InterPro" id="IPR050143">
    <property type="entry name" value="TRIM/RBCC"/>
</dbReference>
<evidence type="ECO:0000256" key="2">
    <source>
        <dbReference type="ARBA" id="ARBA00022833"/>
    </source>
</evidence>
<dbReference type="InterPro" id="IPR000315">
    <property type="entry name" value="Znf_B-box"/>
</dbReference>
<evidence type="ECO:0000313" key="9">
    <source>
        <dbReference type="Proteomes" id="UP001153269"/>
    </source>
</evidence>
<keyword evidence="1 3" id="KW-0863">Zinc-finger</keyword>
<dbReference type="SMART" id="SM00336">
    <property type="entry name" value="BBOX"/>
    <property type="match status" value="1"/>
</dbReference>
<dbReference type="Pfam" id="PF00622">
    <property type="entry name" value="SPRY"/>
    <property type="match status" value="1"/>
</dbReference>
<dbReference type="SMART" id="SM00589">
    <property type="entry name" value="PRY"/>
    <property type="match status" value="1"/>
</dbReference>
<feature type="domain" description="B box-type" evidence="6">
    <location>
        <begin position="130"/>
        <end position="171"/>
    </location>
</feature>
<dbReference type="Proteomes" id="UP001153269">
    <property type="component" value="Unassembled WGS sequence"/>
</dbReference>
<feature type="region of interest" description="Disordered" evidence="5">
    <location>
        <begin position="1"/>
        <end position="26"/>
    </location>
</feature>
<dbReference type="SUPFAM" id="SSF57845">
    <property type="entry name" value="B-box zinc-binding domain"/>
    <property type="match status" value="1"/>
</dbReference>
<evidence type="ECO:0000259" key="6">
    <source>
        <dbReference type="PROSITE" id="PS50119"/>
    </source>
</evidence>
<organism evidence="8 9">
    <name type="scientific">Pleuronectes platessa</name>
    <name type="common">European plaice</name>
    <dbReference type="NCBI Taxonomy" id="8262"/>
    <lineage>
        <taxon>Eukaryota</taxon>
        <taxon>Metazoa</taxon>
        <taxon>Chordata</taxon>
        <taxon>Craniata</taxon>
        <taxon>Vertebrata</taxon>
        <taxon>Euteleostomi</taxon>
        <taxon>Actinopterygii</taxon>
        <taxon>Neopterygii</taxon>
        <taxon>Teleostei</taxon>
        <taxon>Neoteleostei</taxon>
        <taxon>Acanthomorphata</taxon>
        <taxon>Carangaria</taxon>
        <taxon>Pleuronectiformes</taxon>
        <taxon>Pleuronectoidei</taxon>
        <taxon>Pleuronectidae</taxon>
        <taxon>Pleuronectes</taxon>
    </lineage>
</organism>
<keyword evidence="4" id="KW-0175">Coiled coil</keyword>
<dbReference type="CDD" id="cd12893">
    <property type="entry name" value="SPRY_PRY_TRIM35"/>
    <property type="match status" value="1"/>
</dbReference>
<protein>
    <submittedName>
        <fullName evidence="8">Uncharacterized protein</fullName>
    </submittedName>
</protein>
<keyword evidence="9" id="KW-1185">Reference proteome</keyword>
<reference evidence="8" key="1">
    <citation type="submission" date="2020-03" db="EMBL/GenBank/DDBJ databases">
        <authorList>
            <person name="Weist P."/>
        </authorList>
    </citation>
    <scope>NUCLEOTIDE SEQUENCE</scope>
</reference>
<evidence type="ECO:0000256" key="3">
    <source>
        <dbReference type="PROSITE-ProRule" id="PRU00024"/>
    </source>
</evidence>
<evidence type="ECO:0000259" key="7">
    <source>
        <dbReference type="PROSITE" id="PS50188"/>
    </source>
</evidence>
<accession>A0A9N7Z8R7</accession>
<proteinExistence type="predicted"/>
<dbReference type="EMBL" id="CADEAL010004435">
    <property type="protein sequence ID" value="CAB1459478.1"/>
    <property type="molecule type" value="Genomic_DNA"/>
</dbReference>
<keyword evidence="1 3" id="KW-0479">Metal-binding</keyword>
<evidence type="ECO:0000256" key="5">
    <source>
        <dbReference type="SAM" id="MobiDB-lite"/>
    </source>
</evidence>
<name>A0A9N7Z8R7_PLEPL</name>
<dbReference type="InterPro" id="IPR013320">
    <property type="entry name" value="ConA-like_dom_sf"/>
</dbReference>
<dbReference type="InterPro" id="IPR003877">
    <property type="entry name" value="SPRY_dom"/>
</dbReference>
<dbReference type="SUPFAM" id="SSF49899">
    <property type="entry name" value="Concanavalin A-like lectins/glucanases"/>
    <property type="match status" value="1"/>
</dbReference>
<dbReference type="Gene3D" id="3.30.160.60">
    <property type="entry name" value="Classic Zinc Finger"/>
    <property type="match status" value="1"/>
</dbReference>
<feature type="domain" description="B30.2/SPRY" evidence="7">
    <location>
        <begin position="320"/>
        <end position="509"/>
    </location>
</feature>
<dbReference type="AlphaFoldDB" id="A0A9N7Z8R7"/>
<dbReference type="PROSITE" id="PS50119">
    <property type="entry name" value="ZF_BBOX"/>
    <property type="match status" value="1"/>
</dbReference>
<gene>
    <name evidence="8" type="ORF">PLEPLA_LOCUS47315</name>
</gene>
<sequence>MIQTEPDSLAKKTSDSSPARQVDRETRKHLFLPEETQAENQMITFTFQTKLNQTRPNVLSESSHRREESNYNLPTLHTLTLHLETQWLPDQKRISAVPSAVMSSEILSFCHVATASNLCEAFLLERDQSSSPALCSLHSEKLRLFCLDHQQPVCVICRDSEIHTDHTIRPINEAAQQPKKQLQETLEPLKKKLQSFERVKLEFEQTAEHIKVQAGLTETKIKEQFKKLHQFLEEEEEARMAALREEEEQKSRMMKEKIESLSRDMTSLSDTIRTIEDELRAEDFSFLLNYKAAVERVKQRPLQDDPQLASGALIDKAKHLGNLSFNIWNKMKDVVSYSPVVLDPNSANPFLVLSEDLISLRQGEKQKLPDNPERFNQFITVLGSEGFNSGTHSWDVLVGDSTNWALGVRPESEQRKGDKLSRTWSIGFYQGKYKLGSPSGSSFLSVQKIQRIRVKLDWNRGELLFSDPDTNKHIQTFKHTFTEKMFPYFNIGDHLKLLPVKISVTLDQRR</sequence>
<dbReference type="InterPro" id="IPR003879">
    <property type="entry name" value="Butyrophylin_SPRY"/>
</dbReference>
<dbReference type="PROSITE" id="PS50188">
    <property type="entry name" value="B302_SPRY"/>
    <property type="match status" value="1"/>
</dbReference>
<comment type="caution">
    <text evidence="8">The sequence shown here is derived from an EMBL/GenBank/DDBJ whole genome shotgun (WGS) entry which is preliminary data.</text>
</comment>
<dbReference type="InterPro" id="IPR001870">
    <property type="entry name" value="B30.2/SPRY"/>
</dbReference>
<dbReference type="InterPro" id="IPR043136">
    <property type="entry name" value="B30.2/SPRY_sf"/>
</dbReference>
<keyword evidence="2" id="KW-0862">Zinc</keyword>
<dbReference type="InterPro" id="IPR006574">
    <property type="entry name" value="PRY"/>
</dbReference>
<dbReference type="PANTHER" id="PTHR24103">
    <property type="entry name" value="E3 UBIQUITIN-PROTEIN LIGASE TRIM"/>
    <property type="match status" value="1"/>
</dbReference>
<evidence type="ECO:0000256" key="1">
    <source>
        <dbReference type="ARBA" id="ARBA00022771"/>
    </source>
</evidence>
<evidence type="ECO:0000256" key="4">
    <source>
        <dbReference type="SAM" id="Coils"/>
    </source>
</evidence>
<feature type="coiled-coil region" evidence="4">
    <location>
        <begin position="229"/>
        <end position="278"/>
    </location>
</feature>
<dbReference type="GO" id="GO:0008270">
    <property type="term" value="F:zinc ion binding"/>
    <property type="evidence" value="ECO:0007669"/>
    <property type="project" value="UniProtKB-KW"/>
</dbReference>
<dbReference type="Pfam" id="PF00643">
    <property type="entry name" value="zf-B_box"/>
    <property type="match status" value="1"/>
</dbReference>
<evidence type="ECO:0000313" key="8">
    <source>
        <dbReference type="EMBL" id="CAB1459478.1"/>
    </source>
</evidence>
<dbReference type="Gene3D" id="2.60.120.920">
    <property type="match status" value="1"/>
</dbReference>
<dbReference type="PRINTS" id="PR01407">
    <property type="entry name" value="BUTYPHLNCDUF"/>
</dbReference>